<dbReference type="AlphaFoldDB" id="A0A2P2LDP2"/>
<name>A0A2P2LDP2_RHIMU</name>
<reference evidence="1" key="1">
    <citation type="submission" date="2018-02" db="EMBL/GenBank/DDBJ databases">
        <title>Rhizophora mucronata_Transcriptome.</title>
        <authorList>
            <person name="Meera S.P."/>
            <person name="Sreeshan A."/>
            <person name="Augustine A."/>
        </authorList>
    </citation>
    <scope>NUCLEOTIDE SEQUENCE</scope>
    <source>
        <tissue evidence="1">Leaf</tissue>
    </source>
</reference>
<sequence>MERKIPQKQRRFQELSSDISIFVRPRARERNREKG</sequence>
<dbReference type="EMBL" id="GGEC01035595">
    <property type="protein sequence ID" value="MBX16079.1"/>
    <property type="molecule type" value="Transcribed_RNA"/>
</dbReference>
<organism evidence="1">
    <name type="scientific">Rhizophora mucronata</name>
    <name type="common">Asiatic mangrove</name>
    <dbReference type="NCBI Taxonomy" id="61149"/>
    <lineage>
        <taxon>Eukaryota</taxon>
        <taxon>Viridiplantae</taxon>
        <taxon>Streptophyta</taxon>
        <taxon>Embryophyta</taxon>
        <taxon>Tracheophyta</taxon>
        <taxon>Spermatophyta</taxon>
        <taxon>Magnoliopsida</taxon>
        <taxon>eudicotyledons</taxon>
        <taxon>Gunneridae</taxon>
        <taxon>Pentapetalae</taxon>
        <taxon>rosids</taxon>
        <taxon>fabids</taxon>
        <taxon>Malpighiales</taxon>
        <taxon>Rhizophoraceae</taxon>
        <taxon>Rhizophora</taxon>
    </lineage>
</organism>
<protein>
    <submittedName>
        <fullName evidence="1">Uncharacterized protein</fullName>
    </submittedName>
</protein>
<proteinExistence type="predicted"/>
<evidence type="ECO:0000313" key="1">
    <source>
        <dbReference type="EMBL" id="MBX16079.1"/>
    </source>
</evidence>
<accession>A0A2P2LDP2</accession>